<dbReference type="KEGG" id="ccp:CHC_T00007605001"/>
<organism evidence="1 2">
    <name type="scientific">Chondrus crispus</name>
    <name type="common">Carrageen Irish moss</name>
    <name type="synonym">Polymorpha crispa</name>
    <dbReference type="NCBI Taxonomy" id="2769"/>
    <lineage>
        <taxon>Eukaryota</taxon>
        <taxon>Rhodophyta</taxon>
        <taxon>Florideophyceae</taxon>
        <taxon>Rhodymeniophycidae</taxon>
        <taxon>Gigartinales</taxon>
        <taxon>Gigartinaceae</taxon>
        <taxon>Chondrus</taxon>
    </lineage>
</organism>
<dbReference type="GeneID" id="17319600"/>
<evidence type="ECO:0000313" key="2">
    <source>
        <dbReference type="Proteomes" id="UP000012073"/>
    </source>
</evidence>
<evidence type="ECO:0000313" key="1">
    <source>
        <dbReference type="EMBL" id="CDF32226.1"/>
    </source>
</evidence>
<dbReference type="AlphaFoldDB" id="R7Q4E3"/>
<gene>
    <name evidence="1" type="ORF">CHC_T00007605001</name>
</gene>
<sequence length="46" mass="5068">MEVEICTSNLWLPAEMSVLSKHEHRIVSCQHSAGCQTRARAKGGSQ</sequence>
<protein>
    <submittedName>
        <fullName evidence="1">Uncharacterized protein</fullName>
    </submittedName>
</protein>
<dbReference type="EMBL" id="HG001460">
    <property type="protein sequence ID" value="CDF32226.1"/>
    <property type="molecule type" value="Genomic_DNA"/>
</dbReference>
<dbReference type="RefSeq" id="XP_005711891.1">
    <property type="nucleotide sequence ID" value="XM_005711834.1"/>
</dbReference>
<name>R7Q4E3_CHOCR</name>
<dbReference type="Proteomes" id="UP000012073">
    <property type="component" value="Unassembled WGS sequence"/>
</dbReference>
<reference evidence="2" key="1">
    <citation type="journal article" date="2013" name="Proc. Natl. Acad. Sci. U.S.A.">
        <title>Genome structure and metabolic features in the red seaweed Chondrus crispus shed light on evolution of the Archaeplastida.</title>
        <authorList>
            <person name="Collen J."/>
            <person name="Porcel B."/>
            <person name="Carre W."/>
            <person name="Ball S.G."/>
            <person name="Chaparro C."/>
            <person name="Tonon T."/>
            <person name="Barbeyron T."/>
            <person name="Michel G."/>
            <person name="Noel B."/>
            <person name="Valentin K."/>
            <person name="Elias M."/>
            <person name="Artiguenave F."/>
            <person name="Arun A."/>
            <person name="Aury J.M."/>
            <person name="Barbosa-Neto J.F."/>
            <person name="Bothwell J.H."/>
            <person name="Bouget F.Y."/>
            <person name="Brillet L."/>
            <person name="Cabello-Hurtado F."/>
            <person name="Capella-Gutierrez S."/>
            <person name="Charrier B."/>
            <person name="Cladiere L."/>
            <person name="Cock J.M."/>
            <person name="Coelho S.M."/>
            <person name="Colleoni C."/>
            <person name="Czjzek M."/>
            <person name="Da Silva C."/>
            <person name="Delage L."/>
            <person name="Denoeud F."/>
            <person name="Deschamps P."/>
            <person name="Dittami S.M."/>
            <person name="Gabaldon T."/>
            <person name="Gachon C.M."/>
            <person name="Groisillier A."/>
            <person name="Herve C."/>
            <person name="Jabbari K."/>
            <person name="Katinka M."/>
            <person name="Kloareg B."/>
            <person name="Kowalczyk N."/>
            <person name="Labadie K."/>
            <person name="Leblanc C."/>
            <person name="Lopez P.J."/>
            <person name="McLachlan D.H."/>
            <person name="Meslet-Cladiere L."/>
            <person name="Moustafa A."/>
            <person name="Nehr Z."/>
            <person name="Nyvall Collen P."/>
            <person name="Panaud O."/>
            <person name="Partensky F."/>
            <person name="Poulain J."/>
            <person name="Rensing S.A."/>
            <person name="Rousvoal S."/>
            <person name="Samson G."/>
            <person name="Symeonidi A."/>
            <person name="Weissenbach J."/>
            <person name="Zambounis A."/>
            <person name="Wincker P."/>
            <person name="Boyen C."/>
        </authorList>
    </citation>
    <scope>NUCLEOTIDE SEQUENCE [LARGE SCALE GENOMIC DNA]</scope>
    <source>
        <strain evidence="2">cv. Stackhouse</strain>
    </source>
</reference>
<proteinExistence type="predicted"/>
<accession>R7Q4E3</accession>
<keyword evidence="2" id="KW-1185">Reference proteome</keyword>
<dbReference type="Gramene" id="CDF32226">
    <property type="protein sequence ID" value="CDF32226"/>
    <property type="gene ID" value="CHC_T00007605001"/>
</dbReference>